<keyword evidence="9" id="KW-0496">Mitochondrion</keyword>
<keyword evidence="6" id="KW-0679">Respiratory chain</keyword>
<evidence type="ECO:0000256" key="4">
    <source>
        <dbReference type="ARBA" id="ARBA00016394"/>
    </source>
</evidence>
<evidence type="ECO:0000256" key="12">
    <source>
        <dbReference type="ARBA" id="ARBA00032513"/>
    </source>
</evidence>
<dbReference type="Proteomes" id="UP001627154">
    <property type="component" value="Unassembled WGS sequence"/>
</dbReference>
<comment type="function">
    <text evidence="1">Accessory subunit of the mitochondrial membrane respiratory chain NADH dehydrogenase (Complex I), that is believed not to be involved in catalysis. Complex I functions in the transfer of electrons from NADH to the respiratory chain. The immediate electron acceptor for the enzyme is believed to be ubiquinone.</text>
</comment>
<evidence type="ECO:0000259" key="13">
    <source>
        <dbReference type="SMART" id="SM00916"/>
    </source>
</evidence>
<accession>A0ABD2XGC0</accession>
<gene>
    <name evidence="14" type="ORF">TKK_003364</name>
</gene>
<dbReference type="SUPFAM" id="SSF52833">
    <property type="entry name" value="Thioredoxin-like"/>
    <property type="match status" value="1"/>
</dbReference>
<dbReference type="EMBL" id="JBJJXI010000027">
    <property type="protein sequence ID" value="KAL3403969.1"/>
    <property type="molecule type" value="Genomic_DNA"/>
</dbReference>
<evidence type="ECO:0000256" key="2">
    <source>
        <dbReference type="ARBA" id="ARBA00004443"/>
    </source>
</evidence>
<evidence type="ECO:0000256" key="7">
    <source>
        <dbReference type="ARBA" id="ARBA00022792"/>
    </source>
</evidence>
<dbReference type="PANTHER" id="PTHR12878:SF0">
    <property type="entry name" value="NADH DEHYDROGENASE [UBIQUINONE] 1 ALPHA SUBCOMPLEX SUBUNIT 2"/>
    <property type="match status" value="1"/>
</dbReference>
<keyword evidence="7" id="KW-0999">Mitochondrion inner membrane</keyword>
<reference evidence="14 15" key="1">
    <citation type="journal article" date="2024" name="bioRxiv">
        <title>A reference genome for Trichogramma kaykai: A tiny desert-dwelling parasitoid wasp with competing sex-ratio distorters.</title>
        <authorList>
            <person name="Culotta J."/>
            <person name="Lindsey A.R."/>
        </authorList>
    </citation>
    <scope>NUCLEOTIDE SEQUENCE [LARGE SCALE GENOMIC DNA]</scope>
    <source>
        <strain evidence="14 15">KSX58</strain>
    </source>
</reference>
<evidence type="ECO:0000256" key="5">
    <source>
        <dbReference type="ARBA" id="ARBA00022448"/>
    </source>
</evidence>
<evidence type="ECO:0000313" key="15">
    <source>
        <dbReference type="Proteomes" id="UP001627154"/>
    </source>
</evidence>
<evidence type="ECO:0000256" key="8">
    <source>
        <dbReference type="ARBA" id="ARBA00022982"/>
    </source>
</evidence>
<dbReference type="InterPro" id="IPR036249">
    <property type="entry name" value="Thioredoxin-like_sf"/>
</dbReference>
<keyword evidence="5" id="KW-0813">Transport</keyword>
<dbReference type="GO" id="GO:0005743">
    <property type="term" value="C:mitochondrial inner membrane"/>
    <property type="evidence" value="ECO:0007669"/>
    <property type="project" value="UniProtKB-SubCell"/>
</dbReference>
<evidence type="ECO:0000256" key="6">
    <source>
        <dbReference type="ARBA" id="ARBA00022660"/>
    </source>
</evidence>
<organism evidence="14 15">
    <name type="scientific">Trichogramma kaykai</name>
    <dbReference type="NCBI Taxonomy" id="54128"/>
    <lineage>
        <taxon>Eukaryota</taxon>
        <taxon>Metazoa</taxon>
        <taxon>Ecdysozoa</taxon>
        <taxon>Arthropoda</taxon>
        <taxon>Hexapoda</taxon>
        <taxon>Insecta</taxon>
        <taxon>Pterygota</taxon>
        <taxon>Neoptera</taxon>
        <taxon>Endopterygota</taxon>
        <taxon>Hymenoptera</taxon>
        <taxon>Apocrita</taxon>
        <taxon>Proctotrupomorpha</taxon>
        <taxon>Chalcidoidea</taxon>
        <taxon>Trichogrammatidae</taxon>
        <taxon>Trichogramma</taxon>
    </lineage>
</organism>
<evidence type="ECO:0000256" key="10">
    <source>
        <dbReference type="ARBA" id="ARBA00023136"/>
    </source>
</evidence>
<sequence length="115" mass="13025">MAAIRLGSKIKELRILLCSQSKSSEGARNFIEENYVNLKQAHPNVPILVRECLKIEPRIYVRGGEFRTNYCHSTIRHSIDRANDFSEQGKESWLSIGSMSSTDIAQKLQKAASEE</sequence>
<dbReference type="Pfam" id="PF05047">
    <property type="entry name" value="L51_S25_CI-B8"/>
    <property type="match status" value="1"/>
</dbReference>
<comment type="caution">
    <text evidence="14">The sequence shown here is derived from an EMBL/GenBank/DDBJ whole genome shotgun (WGS) entry which is preliminary data.</text>
</comment>
<dbReference type="InterPro" id="IPR007741">
    <property type="entry name" value="Ribosomal_mL43/mS25/NADH_DH"/>
</dbReference>
<feature type="domain" description="Ribosomal protein/NADH dehydrogenase" evidence="13">
    <location>
        <begin position="19"/>
        <end position="115"/>
    </location>
</feature>
<dbReference type="SMART" id="SM00916">
    <property type="entry name" value="L51_S25_CI-B8"/>
    <property type="match status" value="1"/>
</dbReference>
<dbReference type="PANTHER" id="PTHR12878">
    <property type="entry name" value="NADH-UBIQUINONE OXIDOREDUCTASE B8 SUBUNIT"/>
    <property type="match status" value="1"/>
</dbReference>
<evidence type="ECO:0000256" key="11">
    <source>
        <dbReference type="ARBA" id="ARBA00031441"/>
    </source>
</evidence>
<evidence type="ECO:0000313" key="14">
    <source>
        <dbReference type="EMBL" id="KAL3403969.1"/>
    </source>
</evidence>
<dbReference type="Gene3D" id="3.40.30.10">
    <property type="entry name" value="Glutaredoxin"/>
    <property type="match status" value="1"/>
</dbReference>
<comment type="subcellular location">
    <subcellularLocation>
        <location evidence="2">Mitochondrion inner membrane</location>
        <topology evidence="2">Peripheral membrane protein</topology>
        <orientation evidence="2">Matrix side</orientation>
    </subcellularLocation>
</comment>
<evidence type="ECO:0000256" key="9">
    <source>
        <dbReference type="ARBA" id="ARBA00023128"/>
    </source>
</evidence>
<proteinExistence type="inferred from homology"/>
<dbReference type="AlphaFoldDB" id="A0ABD2XGC0"/>
<name>A0ABD2XGC0_9HYME</name>
<comment type="similarity">
    <text evidence="3">Belongs to the complex I NDUFA2 subunit family.</text>
</comment>
<keyword evidence="8" id="KW-0249">Electron transport</keyword>
<keyword evidence="10" id="KW-0472">Membrane</keyword>
<dbReference type="InterPro" id="IPR016464">
    <property type="entry name" value="NADH_Ub_cplx-1_asu_su-2"/>
</dbReference>
<keyword evidence="15" id="KW-1185">Reference proteome</keyword>
<protein>
    <recommendedName>
        <fullName evidence="4">NADH dehydrogenase [ubiquinone] 1 alpha subcomplex subunit 2</fullName>
    </recommendedName>
    <alternativeName>
        <fullName evidence="11">Complex I-B8</fullName>
    </alternativeName>
    <alternativeName>
        <fullName evidence="12">NADH-ubiquinone oxidoreductase B8 subunit</fullName>
    </alternativeName>
</protein>
<evidence type="ECO:0000256" key="1">
    <source>
        <dbReference type="ARBA" id="ARBA00003195"/>
    </source>
</evidence>
<evidence type="ECO:0000256" key="3">
    <source>
        <dbReference type="ARBA" id="ARBA00008939"/>
    </source>
</evidence>